<accession>A0A212PQM6</accession>
<keyword evidence="3" id="KW-1185">Reference proteome</keyword>
<protein>
    <submittedName>
        <fullName evidence="2">Uncharacterized protein</fullName>
    </submittedName>
</protein>
<dbReference type="PROSITE" id="PS51257">
    <property type="entry name" value="PROKAR_LIPOPROTEIN"/>
    <property type="match status" value="1"/>
</dbReference>
<evidence type="ECO:0000313" key="2">
    <source>
        <dbReference type="EMBL" id="SNB49227.1"/>
    </source>
</evidence>
<proteinExistence type="predicted"/>
<dbReference type="AlphaFoldDB" id="A0A212PQM6"/>
<name>A0A212PQM6_9CHLR</name>
<sequence length="316" mass="35921">MKPRYWMSLTPLFLIGLAALIACGGHSAWSRAWRVVALAGWVGLSFLGLRELWSPRSAKEDWRGAAAWISAYVGPGDGALFFAEYIRFPFFHYYRKPLDHRAFAHPIPDRSAAEGTLNALGLERYETLWYIRAHADWADPQDWVDQVLRSRYPVRMEIFPEKIRIRAYAIRWQRADLPPEARPTAVALPGGWFLWGLQHAGGRGVRPRSWGVFPPTRQLHLVLYWQRASTGGPEVRLRAALMDREGHIRVEALPPRDGLISRQPPSRWPAGPIIADDRDLFLPEDLPSGRYYLAVWIEGSDGASVPQTVDEIDVLP</sequence>
<keyword evidence="1" id="KW-1133">Transmembrane helix</keyword>
<gene>
    <name evidence="2" type="ORF">SAMN02746019_00029150</name>
</gene>
<keyword evidence="1" id="KW-0812">Transmembrane</keyword>
<organism evidence="2 3">
    <name type="scientific">Thermoflexus hugenholtzii JAD2</name>
    <dbReference type="NCBI Taxonomy" id="877466"/>
    <lineage>
        <taxon>Bacteria</taxon>
        <taxon>Bacillati</taxon>
        <taxon>Chloroflexota</taxon>
        <taxon>Thermoflexia</taxon>
        <taxon>Thermoflexales</taxon>
        <taxon>Thermoflexaceae</taxon>
        <taxon>Thermoflexus</taxon>
    </lineage>
</organism>
<dbReference type="InParanoid" id="A0A212PQM6"/>
<dbReference type="OrthoDB" id="7672306at2"/>
<keyword evidence="1" id="KW-0472">Membrane</keyword>
<dbReference type="EMBL" id="FYEK01000002">
    <property type="protein sequence ID" value="SNB49227.1"/>
    <property type="molecule type" value="Genomic_DNA"/>
</dbReference>
<dbReference type="RefSeq" id="WP_143597436.1">
    <property type="nucleotide sequence ID" value="NZ_FYEK01000002.1"/>
</dbReference>
<evidence type="ECO:0000313" key="3">
    <source>
        <dbReference type="Proteomes" id="UP000197025"/>
    </source>
</evidence>
<reference evidence="3" key="1">
    <citation type="submission" date="2017-06" db="EMBL/GenBank/DDBJ databases">
        <authorList>
            <person name="Varghese N."/>
            <person name="Submissions S."/>
        </authorList>
    </citation>
    <scope>NUCLEOTIDE SEQUENCE [LARGE SCALE GENOMIC DNA]</scope>
    <source>
        <strain evidence="3">JAD2</strain>
    </source>
</reference>
<dbReference type="Proteomes" id="UP000197025">
    <property type="component" value="Unassembled WGS sequence"/>
</dbReference>
<feature type="transmembrane region" description="Helical" evidence="1">
    <location>
        <begin position="34"/>
        <end position="53"/>
    </location>
</feature>
<evidence type="ECO:0000256" key="1">
    <source>
        <dbReference type="SAM" id="Phobius"/>
    </source>
</evidence>